<proteinExistence type="predicted"/>
<evidence type="ECO:0000259" key="4">
    <source>
        <dbReference type="Pfam" id="PF00248"/>
    </source>
</evidence>
<keyword evidence="2" id="KW-0560">Oxidoreductase</keyword>
<evidence type="ECO:0000256" key="3">
    <source>
        <dbReference type="SAM" id="MobiDB-lite"/>
    </source>
</evidence>
<dbReference type="AlphaFoldDB" id="A0A9D5D1N8"/>
<evidence type="ECO:0000256" key="1">
    <source>
        <dbReference type="ARBA" id="ARBA00022857"/>
    </source>
</evidence>
<feature type="compositionally biased region" description="Basic and acidic residues" evidence="3">
    <location>
        <begin position="1"/>
        <end position="14"/>
    </location>
</feature>
<dbReference type="OrthoDB" id="37537at2759"/>
<dbReference type="Gene3D" id="3.20.20.100">
    <property type="entry name" value="NADP-dependent oxidoreductase domain"/>
    <property type="match status" value="1"/>
</dbReference>
<feature type="region of interest" description="Disordered" evidence="3">
    <location>
        <begin position="1"/>
        <end position="23"/>
    </location>
</feature>
<comment type="caution">
    <text evidence="5">The sequence shown here is derived from an EMBL/GenBank/DDBJ whole genome shotgun (WGS) entry which is preliminary data.</text>
</comment>
<keyword evidence="1" id="KW-0521">NADP</keyword>
<dbReference type="PANTHER" id="PTHR43625:SF81">
    <property type="entry name" value="OS01G0618100 PROTEIN"/>
    <property type="match status" value="1"/>
</dbReference>
<dbReference type="Proteomes" id="UP001085076">
    <property type="component" value="Miscellaneous, Linkage group lg02"/>
</dbReference>
<feature type="domain" description="NADP-dependent oxidoreductase" evidence="4">
    <location>
        <begin position="153"/>
        <end position="266"/>
    </location>
</feature>
<dbReference type="Pfam" id="PF00248">
    <property type="entry name" value="Aldo_ket_red"/>
    <property type="match status" value="1"/>
</dbReference>
<organism evidence="5 6">
    <name type="scientific">Dioscorea zingiberensis</name>
    <dbReference type="NCBI Taxonomy" id="325984"/>
    <lineage>
        <taxon>Eukaryota</taxon>
        <taxon>Viridiplantae</taxon>
        <taxon>Streptophyta</taxon>
        <taxon>Embryophyta</taxon>
        <taxon>Tracheophyta</taxon>
        <taxon>Spermatophyta</taxon>
        <taxon>Magnoliopsida</taxon>
        <taxon>Liliopsida</taxon>
        <taxon>Dioscoreales</taxon>
        <taxon>Dioscoreaceae</taxon>
        <taxon>Dioscorea</taxon>
    </lineage>
</organism>
<keyword evidence="6" id="KW-1185">Reference proteome</keyword>
<dbReference type="SUPFAM" id="SSF51430">
    <property type="entry name" value="NAD(P)-linked oxidoreductase"/>
    <property type="match status" value="1"/>
</dbReference>
<dbReference type="GO" id="GO:0005737">
    <property type="term" value="C:cytoplasm"/>
    <property type="evidence" value="ECO:0007669"/>
    <property type="project" value="TreeGrafter"/>
</dbReference>
<gene>
    <name evidence="5" type="ORF">J5N97_010703</name>
</gene>
<reference evidence="5" key="1">
    <citation type="submission" date="2021-03" db="EMBL/GenBank/DDBJ databases">
        <authorList>
            <person name="Li Z."/>
            <person name="Yang C."/>
        </authorList>
    </citation>
    <scope>NUCLEOTIDE SEQUENCE</scope>
    <source>
        <strain evidence="5">Dzin_1.0</strain>
        <tissue evidence="5">Leaf</tissue>
    </source>
</reference>
<dbReference type="GO" id="GO:0016491">
    <property type="term" value="F:oxidoreductase activity"/>
    <property type="evidence" value="ECO:0007669"/>
    <property type="project" value="UniProtKB-KW"/>
</dbReference>
<sequence>MTGSEKENENELPRQNRFSPIEFGEEQHMDIQENFFKEQMMKIHKMTEEKEKKFEQLFQVEREKAKQADIESGTNEERIHRKEEIARFIDKQIKGVEEFEDEREELIHAHKVKKLELKKRQMMEEVELEKEFDAALTRLMQKFTPSKFQVSGRELGIGIVAYSPLGRGFFGGKGVIESLPENIHLARHPRFIGENLEKNKTLYVRVENLAKKHQCSPAQLALTWILHKGNDVVPIPGTTKIKNLDGNIGALQVKLTEEDMKEISDLVSEVEVAGSRNFVTTDKFDWKYANTPLPKSA</sequence>
<dbReference type="InterPro" id="IPR036812">
    <property type="entry name" value="NAD(P)_OxRdtase_dom_sf"/>
</dbReference>
<reference evidence="5" key="2">
    <citation type="journal article" date="2022" name="Hortic Res">
        <title>The genome of Dioscorea zingiberensis sheds light on the biosynthesis, origin and evolution of the medicinally important diosgenin saponins.</title>
        <authorList>
            <person name="Li Y."/>
            <person name="Tan C."/>
            <person name="Li Z."/>
            <person name="Guo J."/>
            <person name="Li S."/>
            <person name="Chen X."/>
            <person name="Wang C."/>
            <person name="Dai X."/>
            <person name="Yang H."/>
            <person name="Song W."/>
            <person name="Hou L."/>
            <person name="Xu J."/>
            <person name="Tong Z."/>
            <person name="Xu A."/>
            <person name="Yuan X."/>
            <person name="Wang W."/>
            <person name="Yang Q."/>
            <person name="Chen L."/>
            <person name="Sun Z."/>
            <person name="Wang K."/>
            <person name="Pan B."/>
            <person name="Chen J."/>
            <person name="Bao Y."/>
            <person name="Liu F."/>
            <person name="Qi X."/>
            <person name="Gang D.R."/>
            <person name="Wen J."/>
            <person name="Li J."/>
        </authorList>
    </citation>
    <scope>NUCLEOTIDE SEQUENCE</scope>
    <source>
        <strain evidence="5">Dzin_1.0</strain>
    </source>
</reference>
<dbReference type="InterPro" id="IPR023210">
    <property type="entry name" value="NADP_OxRdtase_dom"/>
</dbReference>
<accession>A0A9D5D1N8</accession>
<name>A0A9D5D1N8_9LILI</name>
<evidence type="ECO:0000256" key="2">
    <source>
        <dbReference type="ARBA" id="ARBA00023002"/>
    </source>
</evidence>
<dbReference type="EMBL" id="JAGGNH010000002">
    <property type="protein sequence ID" value="KAJ0982448.1"/>
    <property type="molecule type" value="Genomic_DNA"/>
</dbReference>
<dbReference type="PANTHER" id="PTHR43625">
    <property type="entry name" value="AFLATOXIN B1 ALDEHYDE REDUCTASE"/>
    <property type="match status" value="1"/>
</dbReference>
<evidence type="ECO:0000313" key="5">
    <source>
        <dbReference type="EMBL" id="KAJ0982448.1"/>
    </source>
</evidence>
<protein>
    <recommendedName>
        <fullName evidence="4">NADP-dependent oxidoreductase domain-containing protein</fullName>
    </recommendedName>
</protein>
<evidence type="ECO:0000313" key="6">
    <source>
        <dbReference type="Proteomes" id="UP001085076"/>
    </source>
</evidence>
<dbReference type="InterPro" id="IPR050791">
    <property type="entry name" value="Aldo-Keto_reductase"/>
</dbReference>